<feature type="compositionally biased region" description="Low complexity" evidence="1">
    <location>
        <begin position="7"/>
        <end position="31"/>
    </location>
</feature>
<name>A0AAE0FJV6_9CHLO</name>
<gene>
    <name evidence="2" type="ORF">CYMTET_29995</name>
</gene>
<evidence type="ECO:0000313" key="2">
    <source>
        <dbReference type="EMBL" id="KAK3261084.1"/>
    </source>
</evidence>
<protein>
    <submittedName>
        <fullName evidence="2">Uncharacterized protein</fullName>
    </submittedName>
</protein>
<dbReference type="Proteomes" id="UP001190700">
    <property type="component" value="Unassembled WGS sequence"/>
</dbReference>
<proteinExistence type="predicted"/>
<evidence type="ECO:0000256" key="1">
    <source>
        <dbReference type="SAM" id="MobiDB-lite"/>
    </source>
</evidence>
<keyword evidence="3" id="KW-1185">Reference proteome</keyword>
<dbReference type="AlphaFoldDB" id="A0AAE0FJV6"/>
<comment type="caution">
    <text evidence="2">The sequence shown here is derived from an EMBL/GenBank/DDBJ whole genome shotgun (WGS) entry which is preliminary data.</text>
</comment>
<sequence length="69" mass="7231">MGQTRPSTSSAIGFTSAATTSSGLGPTSSSSLGKAVTQLSEPEVSILTRMMIDTPRSCATCLTYKRKWT</sequence>
<feature type="region of interest" description="Disordered" evidence="1">
    <location>
        <begin position="1"/>
        <end position="37"/>
    </location>
</feature>
<accession>A0AAE0FJV6</accession>
<reference evidence="2 3" key="1">
    <citation type="journal article" date="2015" name="Genome Biol. Evol.">
        <title>Comparative Genomics of a Bacterivorous Green Alga Reveals Evolutionary Causalities and Consequences of Phago-Mixotrophic Mode of Nutrition.</title>
        <authorList>
            <person name="Burns J.A."/>
            <person name="Paasch A."/>
            <person name="Narechania A."/>
            <person name="Kim E."/>
        </authorList>
    </citation>
    <scope>NUCLEOTIDE SEQUENCE [LARGE SCALE GENOMIC DNA]</scope>
    <source>
        <strain evidence="2 3">PLY_AMNH</strain>
    </source>
</reference>
<dbReference type="EMBL" id="LGRX02017160">
    <property type="protein sequence ID" value="KAK3261084.1"/>
    <property type="molecule type" value="Genomic_DNA"/>
</dbReference>
<organism evidence="2 3">
    <name type="scientific">Cymbomonas tetramitiformis</name>
    <dbReference type="NCBI Taxonomy" id="36881"/>
    <lineage>
        <taxon>Eukaryota</taxon>
        <taxon>Viridiplantae</taxon>
        <taxon>Chlorophyta</taxon>
        <taxon>Pyramimonadophyceae</taxon>
        <taxon>Pyramimonadales</taxon>
        <taxon>Pyramimonadaceae</taxon>
        <taxon>Cymbomonas</taxon>
    </lineage>
</organism>
<evidence type="ECO:0000313" key="3">
    <source>
        <dbReference type="Proteomes" id="UP001190700"/>
    </source>
</evidence>